<evidence type="ECO:0000256" key="7">
    <source>
        <dbReference type="ARBA" id="ARBA00023054"/>
    </source>
</evidence>
<evidence type="ECO:0000256" key="6">
    <source>
        <dbReference type="ARBA" id="ARBA00022838"/>
    </source>
</evidence>
<dbReference type="GO" id="GO:0005634">
    <property type="term" value="C:nucleus"/>
    <property type="evidence" value="ECO:0007669"/>
    <property type="project" value="InterPro"/>
</dbReference>
<keyword evidence="4" id="KW-0132">Cell division</keyword>
<evidence type="ECO:0000256" key="4">
    <source>
        <dbReference type="ARBA" id="ARBA00022618"/>
    </source>
</evidence>
<keyword evidence="6" id="KW-0995">Kinetochore</keyword>
<proteinExistence type="inferred from homology"/>
<comment type="caution">
    <text evidence="11">The sequence shown here is derived from an EMBL/GenBank/DDBJ whole genome shotgun (WGS) entry which is preliminary data.</text>
</comment>
<dbReference type="PANTHER" id="PTHR14527">
    <property type="entry name" value="PROTEIN MIS12 HOMOLOG"/>
    <property type="match status" value="1"/>
</dbReference>
<evidence type="ECO:0000256" key="3">
    <source>
        <dbReference type="ARBA" id="ARBA00022454"/>
    </source>
</evidence>
<comment type="subcellular location">
    <subcellularLocation>
        <location evidence="1">Chromosome</location>
        <location evidence="1">Centromere</location>
        <location evidence="1">Kinetochore</location>
    </subcellularLocation>
</comment>
<dbReference type="GO" id="GO:0000070">
    <property type="term" value="P:mitotic sister chromatid segregation"/>
    <property type="evidence" value="ECO:0007669"/>
    <property type="project" value="TreeGrafter"/>
</dbReference>
<dbReference type="GO" id="GO:0000444">
    <property type="term" value="C:MIS12/MIND type complex"/>
    <property type="evidence" value="ECO:0007669"/>
    <property type="project" value="TreeGrafter"/>
</dbReference>
<gene>
    <name evidence="11" type="ORF">OC846_003097</name>
</gene>
<dbReference type="Proteomes" id="UP001176517">
    <property type="component" value="Unassembled WGS sequence"/>
</dbReference>
<keyword evidence="7" id="KW-0175">Coiled coil</keyword>
<accession>A0AAN6GSI9</accession>
<dbReference type="GO" id="GO:0051301">
    <property type="term" value="P:cell division"/>
    <property type="evidence" value="ECO:0007669"/>
    <property type="project" value="UniProtKB-KW"/>
</dbReference>
<evidence type="ECO:0000256" key="9">
    <source>
        <dbReference type="ARBA" id="ARBA00023328"/>
    </source>
</evidence>
<keyword evidence="5" id="KW-0498">Mitosis</keyword>
<dbReference type="EMBL" id="JAPDMZ010000070">
    <property type="protein sequence ID" value="KAK0551916.1"/>
    <property type="molecule type" value="Genomic_DNA"/>
</dbReference>
<evidence type="ECO:0000256" key="2">
    <source>
        <dbReference type="ARBA" id="ARBA00008643"/>
    </source>
</evidence>
<sequence length="351" mass="38385">MYSVYLAESPSKRQKRTHPDTSQAPDPTSTQPQNTTSPSSSSSTSAHVEQLITEHLGFHSRVYIDQLTQLANEFVHNELAGPLEEHVRELIHRDATRPNADLEAEQGVHALITLIENALDHTFDTYELYCLRSVFRVSPAQARAITLAHHRGLDLRSVEEKRAYAEQQQQQLQKSKGSRAKGARASEAQLAPVNVLSQEEESRALAESAVQLRKKIHAARATNAALRAARAKSKQDLLSLQSLRDEMPILFGEAGDEHEQQDSSTLPTTTLSAQHPQIAASLQSSAQRLLEAVRALKAVDPLNISMSPGTNQIQTGEDPADPSAAVAAAGEGLAWSSREGYLKFVADKART</sequence>
<keyword evidence="3" id="KW-0158">Chromosome</keyword>
<organism evidence="11 12">
    <name type="scientific">Tilletia horrida</name>
    <dbReference type="NCBI Taxonomy" id="155126"/>
    <lineage>
        <taxon>Eukaryota</taxon>
        <taxon>Fungi</taxon>
        <taxon>Dikarya</taxon>
        <taxon>Basidiomycota</taxon>
        <taxon>Ustilaginomycotina</taxon>
        <taxon>Exobasidiomycetes</taxon>
        <taxon>Tilletiales</taxon>
        <taxon>Tilletiaceae</taxon>
        <taxon>Tilletia</taxon>
    </lineage>
</organism>
<name>A0AAN6GSI9_9BASI</name>
<evidence type="ECO:0000313" key="11">
    <source>
        <dbReference type="EMBL" id="KAK0551916.1"/>
    </source>
</evidence>
<reference evidence="11" key="1">
    <citation type="journal article" date="2023" name="PhytoFront">
        <title>Draft Genome Resources of Seven Strains of Tilletia horrida, Causal Agent of Kernel Smut of Rice.</title>
        <authorList>
            <person name="Khanal S."/>
            <person name="Antony Babu S."/>
            <person name="Zhou X.G."/>
        </authorList>
    </citation>
    <scope>NUCLEOTIDE SEQUENCE</scope>
    <source>
        <strain evidence="11">TX6</strain>
    </source>
</reference>
<evidence type="ECO:0000256" key="1">
    <source>
        <dbReference type="ARBA" id="ARBA00004629"/>
    </source>
</evidence>
<keyword evidence="8" id="KW-0131">Cell cycle</keyword>
<dbReference type="InterPro" id="IPR008685">
    <property type="entry name" value="Centromere_Mis12"/>
</dbReference>
<dbReference type="AlphaFoldDB" id="A0AAN6GSI9"/>
<evidence type="ECO:0000256" key="10">
    <source>
        <dbReference type="SAM" id="MobiDB-lite"/>
    </source>
</evidence>
<feature type="region of interest" description="Disordered" evidence="10">
    <location>
        <begin position="164"/>
        <end position="188"/>
    </location>
</feature>
<evidence type="ECO:0000256" key="5">
    <source>
        <dbReference type="ARBA" id="ARBA00022776"/>
    </source>
</evidence>
<dbReference type="GO" id="GO:0051382">
    <property type="term" value="P:kinetochore assembly"/>
    <property type="evidence" value="ECO:0007669"/>
    <property type="project" value="TreeGrafter"/>
</dbReference>
<dbReference type="Pfam" id="PF05859">
    <property type="entry name" value="Mis12"/>
    <property type="match status" value="1"/>
</dbReference>
<feature type="compositionally biased region" description="Low complexity" evidence="10">
    <location>
        <begin position="27"/>
        <end position="45"/>
    </location>
</feature>
<evidence type="ECO:0000256" key="8">
    <source>
        <dbReference type="ARBA" id="ARBA00023306"/>
    </source>
</evidence>
<comment type="similarity">
    <text evidence="2">Belongs to the mis12 family.</text>
</comment>
<feature type="region of interest" description="Disordered" evidence="10">
    <location>
        <begin position="1"/>
        <end position="47"/>
    </location>
</feature>
<keyword evidence="9" id="KW-0137">Centromere</keyword>
<evidence type="ECO:0000313" key="12">
    <source>
        <dbReference type="Proteomes" id="UP001176517"/>
    </source>
</evidence>
<keyword evidence="12" id="KW-1185">Reference proteome</keyword>
<dbReference type="PANTHER" id="PTHR14527:SF2">
    <property type="entry name" value="PROTEIN MIS12 HOMOLOG"/>
    <property type="match status" value="1"/>
</dbReference>
<protein>
    <submittedName>
        <fullName evidence="11">Uncharacterized protein</fullName>
    </submittedName>
</protein>